<dbReference type="PANTHER" id="PTHR10146:SF14">
    <property type="entry name" value="PYRIDOXAL PHOSPHATE HOMEOSTASIS PROTEIN"/>
    <property type="match status" value="1"/>
</dbReference>
<dbReference type="SUPFAM" id="SSF51419">
    <property type="entry name" value="PLP-binding barrel"/>
    <property type="match status" value="1"/>
</dbReference>
<evidence type="ECO:0000259" key="5">
    <source>
        <dbReference type="Pfam" id="PF01168"/>
    </source>
</evidence>
<dbReference type="InterPro" id="IPR001608">
    <property type="entry name" value="Ala_racemase_N"/>
</dbReference>
<dbReference type="Pfam" id="PF01168">
    <property type="entry name" value="Ala_racemase_N"/>
    <property type="match status" value="1"/>
</dbReference>
<protein>
    <recommendedName>
        <fullName evidence="2">Pyridoxal phosphate homeostasis protein</fullName>
        <shortName evidence="2">PLP homeostasis protein</shortName>
    </recommendedName>
</protein>
<evidence type="ECO:0000256" key="3">
    <source>
        <dbReference type="PIRSR" id="PIRSR004848-1"/>
    </source>
</evidence>
<dbReference type="AlphaFoldDB" id="A0AAD7XK70"/>
<reference evidence="6" key="1">
    <citation type="submission" date="2023-01" db="EMBL/GenBank/DDBJ databases">
        <title>Metagenome sequencing of chrysophaentin producing Chrysophaeum taylorii.</title>
        <authorList>
            <person name="Davison J."/>
            <person name="Bewley C."/>
        </authorList>
    </citation>
    <scope>NUCLEOTIDE SEQUENCE</scope>
    <source>
        <strain evidence="6">NIES-1699</strain>
    </source>
</reference>
<dbReference type="HAMAP" id="MF_02087">
    <property type="entry name" value="PLP_homeostasis"/>
    <property type="match status" value="1"/>
</dbReference>
<comment type="function">
    <text evidence="2">Pyridoxal 5'-phosphate (PLP)-binding protein, which may be involved in intracellular homeostatic regulation of pyridoxal 5'-phosphate (PLP), the active form of vitamin B6.</text>
</comment>
<dbReference type="NCBIfam" id="TIGR00044">
    <property type="entry name" value="YggS family pyridoxal phosphate-dependent enzyme"/>
    <property type="match status" value="1"/>
</dbReference>
<keyword evidence="7" id="KW-1185">Reference proteome</keyword>
<organism evidence="6 7">
    <name type="scientific">Chrysophaeum taylorii</name>
    <dbReference type="NCBI Taxonomy" id="2483200"/>
    <lineage>
        <taxon>Eukaryota</taxon>
        <taxon>Sar</taxon>
        <taxon>Stramenopiles</taxon>
        <taxon>Ochrophyta</taxon>
        <taxon>Pelagophyceae</taxon>
        <taxon>Pelagomonadales</taxon>
        <taxon>Pelagomonadaceae</taxon>
        <taxon>Chrysophaeum</taxon>
    </lineage>
</organism>
<comment type="caution">
    <text evidence="6">The sequence shown here is derived from an EMBL/GenBank/DDBJ whole genome shotgun (WGS) entry which is preliminary data.</text>
</comment>
<dbReference type="InterPro" id="IPR011078">
    <property type="entry name" value="PyrdxlP_homeostasis"/>
</dbReference>
<dbReference type="InterPro" id="IPR029066">
    <property type="entry name" value="PLP-binding_barrel"/>
</dbReference>
<dbReference type="FunFam" id="3.20.20.10:FF:000018">
    <property type="entry name" value="Pyridoxal phosphate homeostasis protein"/>
    <property type="match status" value="1"/>
</dbReference>
<dbReference type="Proteomes" id="UP001230188">
    <property type="component" value="Unassembled WGS sequence"/>
</dbReference>
<feature type="domain" description="Alanine racemase N-terminal" evidence="5">
    <location>
        <begin position="29"/>
        <end position="245"/>
    </location>
</feature>
<dbReference type="GO" id="GO:0030170">
    <property type="term" value="F:pyridoxal phosphate binding"/>
    <property type="evidence" value="ECO:0007669"/>
    <property type="project" value="UniProtKB-UniRule"/>
</dbReference>
<dbReference type="EMBL" id="JAQMWT010000379">
    <property type="protein sequence ID" value="KAJ8602462.1"/>
    <property type="molecule type" value="Genomic_DNA"/>
</dbReference>
<feature type="modified residue" description="N6-(pyridoxal phosphate)lysine" evidence="2 3">
    <location>
        <position position="44"/>
    </location>
</feature>
<keyword evidence="1 2" id="KW-0663">Pyridoxal phosphate</keyword>
<evidence type="ECO:0000313" key="6">
    <source>
        <dbReference type="EMBL" id="KAJ8602462.1"/>
    </source>
</evidence>
<evidence type="ECO:0000256" key="4">
    <source>
        <dbReference type="RuleBase" id="RU004514"/>
    </source>
</evidence>
<dbReference type="Gene3D" id="3.20.20.10">
    <property type="entry name" value="Alanine racemase"/>
    <property type="match status" value="1"/>
</dbReference>
<sequence>MSAWAAASAEIDSEAGTGVVANLAGVQARVAAIAPTATLIAVSKTKPLSSIAAAFSAGHRDFGENYVQELVDKAASVAESNLEIRWHFIGRLQSNKAKLLCTTPNLHAVHTVHNEKIAAALQKHWLDVRGPEASPLRVFIQVNTSGEEQKGGCEPAEAPALATVVRDAPNLDLVGLMCIGKYSGAEGDASPDFRVLRERRAAVAEELGVDQDNLALSMGMSHDFETALEHGATHVRVGSTIFGARVYSQE</sequence>
<dbReference type="PROSITE" id="PS01211">
    <property type="entry name" value="UPF0001"/>
    <property type="match status" value="1"/>
</dbReference>
<dbReference type="PANTHER" id="PTHR10146">
    <property type="entry name" value="PROLINE SYNTHETASE CO-TRANSCRIBED BACTERIAL HOMOLOG PROTEIN"/>
    <property type="match status" value="1"/>
</dbReference>
<name>A0AAD7XK70_9STRA</name>
<evidence type="ECO:0000256" key="1">
    <source>
        <dbReference type="ARBA" id="ARBA00022898"/>
    </source>
</evidence>
<dbReference type="PIRSF" id="PIRSF004848">
    <property type="entry name" value="YBL036c_PLPDEIII"/>
    <property type="match status" value="1"/>
</dbReference>
<comment type="cofactor">
    <cofactor evidence="3">
        <name>pyridoxal 5'-phosphate</name>
        <dbReference type="ChEBI" id="CHEBI:597326"/>
    </cofactor>
</comment>
<gene>
    <name evidence="6" type="ORF">CTAYLR_001301</name>
</gene>
<evidence type="ECO:0000313" key="7">
    <source>
        <dbReference type="Proteomes" id="UP001230188"/>
    </source>
</evidence>
<accession>A0AAD7XK70</accession>
<proteinExistence type="inferred from homology"/>
<evidence type="ECO:0000256" key="2">
    <source>
        <dbReference type="HAMAP-Rule" id="MF_03225"/>
    </source>
</evidence>
<dbReference type="CDD" id="cd06822">
    <property type="entry name" value="PLPDE_III_YBL036c_euk"/>
    <property type="match status" value="1"/>
</dbReference>
<comment type="similarity">
    <text evidence="2 4">Belongs to the pyridoxal phosphate-binding protein YggS/PROSC family.</text>
</comment>